<evidence type="ECO:0000256" key="14">
    <source>
        <dbReference type="SAM" id="MobiDB-lite"/>
    </source>
</evidence>
<evidence type="ECO:0000256" key="6">
    <source>
        <dbReference type="ARBA" id="ARBA00012251"/>
    </source>
</evidence>
<dbReference type="UniPathway" id="UPA00143"/>
<dbReference type="SUPFAM" id="SSF57850">
    <property type="entry name" value="RING/U-box"/>
    <property type="match status" value="1"/>
</dbReference>
<dbReference type="InterPro" id="IPR001841">
    <property type="entry name" value="Znf_RING"/>
</dbReference>
<comment type="similarity">
    <text evidence="5">Belongs to the RBR family. Ariadne subfamily.</text>
</comment>
<comment type="function">
    <text evidence="3">Might act as an E3 ubiquitin-protein ligase, or as part of E3 complex, which accepts ubiquitin from specific E2 ubiquitin-conjugating enzymes and then transfers it to substrates.</text>
</comment>
<evidence type="ECO:0000256" key="8">
    <source>
        <dbReference type="ARBA" id="ARBA00022723"/>
    </source>
</evidence>
<keyword evidence="12" id="KW-0862">Zinc</keyword>
<dbReference type="GO" id="GO:0016567">
    <property type="term" value="P:protein ubiquitination"/>
    <property type="evidence" value="ECO:0007669"/>
    <property type="project" value="UniProtKB-UniPathway"/>
</dbReference>
<dbReference type="InterPro" id="IPR002867">
    <property type="entry name" value="IBR_dom"/>
</dbReference>
<dbReference type="GO" id="GO:0008270">
    <property type="term" value="F:zinc ion binding"/>
    <property type="evidence" value="ECO:0007669"/>
    <property type="project" value="UniProtKB-KW"/>
</dbReference>
<feature type="domain" description="RING-type" evidence="15">
    <location>
        <begin position="82"/>
        <end position="127"/>
    </location>
</feature>
<comment type="pathway">
    <text evidence="4">Protein modification; protein ubiquitination.</text>
</comment>
<dbReference type="PROSITE" id="PS51873">
    <property type="entry name" value="TRIAD"/>
    <property type="match status" value="1"/>
</dbReference>
<dbReference type="InterPro" id="IPR031127">
    <property type="entry name" value="E3_UB_ligase_RBR"/>
</dbReference>
<sequence>MEQQDIVCYISNDDDDNYAEELQLQQTLMDSLITSNSHSQTAPSSSHSQNAPSSSSGQWAVFNTEQKKFMTKEESSSSIIICEICAEPKKTEEMFKNQRCYHSFCSECVIKQVATKIQDKISIVSCPGLNCKGVLDLESCRSLLPKELIDKWNDSLCESLFITVPKFYCPFKDCSAMLLDENEGGGEEEYIRESECPFCHRLFCARCHVPWHPG</sequence>
<evidence type="ECO:0000259" key="16">
    <source>
        <dbReference type="PROSITE" id="PS51873"/>
    </source>
</evidence>
<protein>
    <recommendedName>
        <fullName evidence="6">RBR-type E3 ubiquitin transferase</fullName>
        <ecNumber evidence="6">2.3.2.31</ecNumber>
    </recommendedName>
</protein>
<dbReference type="Gene3D" id="3.30.40.10">
    <property type="entry name" value="Zinc/RING finger domain, C3HC4 (zinc finger)"/>
    <property type="match status" value="1"/>
</dbReference>
<dbReference type="ExpressionAtlas" id="A0A2K3MD05">
    <property type="expression patterns" value="baseline"/>
</dbReference>
<dbReference type="STRING" id="57577.A0A2K3MD05"/>
<proteinExistence type="inferred from homology"/>
<name>A0A2K3MD05_TRIPR</name>
<feature type="non-terminal residue" evidence="17">
    <location>
        <position position="214"/>
    </location>
</feature>
<evidence type="ECO:0000256" key="7">
    <source>
        <dbReference type="ARBA" id="ARBA00022679"/>
    </source>
</evidence>
<keyword evidence="7" id="KW-0808">Transferase</keyword>
<evidence type="ECO:0000256" key="4">
    <source>
        <dbReference type="ARBA" id="ARBA00004906"/>
    </source>
</evidence>
<dbReference type="EMBL" id="ASHM01057352">
    <property type="protein sequence ID" value="PNX88665.1"/>
    <property type="molecule type" value="Genomic_DNA"/>
</dbReference>
<evidence type="ECO:0000256" key="2">
    <source>
        <dbReference type="ARBA" id="ARBA00001947"/>
    </source>
</evidence>
<dbReference type="FunFam" id="3.30.40.10:FF:000230">
    <property type="entry name" value="RBR-type E3 ubiquitin transferase"/>
    <property type="match status" value="1"/>
</dbReference>
<evidence type="ECO:0000256" key="12">
    <source>
        <dbReference type="ARBA" id="ARBA00022833"/>
    </source>
</evidence>
<feature type="region of interest" description="Disordered" evidence="14">
    <location>
        <begin position="35"/>
        <end position="57"/>
    </location>
</feature>
<keyword evidence="8" id="KW-0479">Metal-binding</keyword>
<dbReference type="CDD" id="cd22582">
    <property type="entry name" value="BRcat_RBR_unk"/>
    <property type="match status" value="1"/>
</dbReference>
<gene>
    <name evidence="17" type="ORF">L195_g044776</name>
</gene>
<evidence type="ECO:0000256" key="5">
    <source>
        <dbReference type="ARBA" id="ARBA00005884"/>
    </source>
</evidence>
<evidence type="ECO:0000256" key="13">
    <source>
        <dbReference type="PROSITE-ProRule" id="PRU00175"/>
    </source>
</evidence>
<evidence type="ECO:0000256" key="10">
    <source>
        <dbReference type="ARBA" id="ARBA00022771"/>
    </source>
</evidence>
<evidence type="ECO:0000256" key="1">
    <source>
        <dbReference type="ARBA" id="ARBA00001798"/>
    </source>
</evidence>
<comment type="catalytic activity">
    <reaction evidence="1">
        <text>[E2 ubiquitin-conjugating enzyme]-S-ubiquitinyl-L-cysteine + [acceptor protein]-L-lysine = [E2 ubiquitin-conjugating enzyme]-L-cysteine + [acceptor protein]-N(6)-ubiquitinyl-L-lysine.</text>
        <dbReference type="EC" id="2.3.2.31"/>
    </reaction>
</comment>
<evidence type="ECO:0000256" key="11">
    <source>
        <dbReference type="ARBA" id="ARBA00022786"/>
    </source>
</evidence>
<dbReference type="GO" id="GO:0061630">
    <property type="term" value="F:ubiquitin protein ligase activity"/>
    <property type="evidence" value="ECO:0007669"/>
    <property type="project" value="UniProtKB-EC"/>
</dbReference>
<dbReference type="EC" id="2.3.2.31" evidence="6"/>
<dbReference type="PROSITE" id="PS50089">
    <property type="entry name" value="ZF_RING_2"/>
    <property type="match status" value="1"/>
</dbReference>
<feature type="compositionally biased region" description="Low complexity" evidence="14">
    <location>
        <begin position="35"/>
        <end position="56"/>
    </location>
</feature>
<organism evidence="17 18">
    <name type="scientific">Trifolium pratense</name>
    <name type="common">Red clover</name>
    <dbReference type="NCBI Taxonomy" id="57577"/>
    <lineage>
        <taxon>Eukaryota</taxon>
        <taxon>Viridiplantae</taxon>
        <taxon>Streptophyta</taxon>
        <taxon>Embryophyta</taxon>
        <taxon>Tracheophyta</taxon>
        <taxon>Spermatophyta</taxon>
        <taxon>Magnoliopsida</taxon>
        <taxon>eudicotyledons</taxon>
        <taxon>Gunneridae</taxon>
        <taxon>Pentapetalae</taxon>
        <taxon>rosids</taxon>
        <taxon>fabids</taxon>
        <taxon>Fabales</taxon>
        <taxon>Fabaceae</taxon>
        <taxon>Papilionoideae</taxon>
        <taxon>50 kb inversion clade</taxon>
        <taxon>NPAAA clade</taxon>
        <taxon>Hologalegina</taxon>
        <taxon>IRL clade</taxon>
        <taxon>Trifolieae</taxon>
        <taxon>Trifolium</taxon>
    </lineage>
</organism>
<keyword evidence="11" id="KW-0833">Ubl conjugation pathway</keyword>
<dbReference type="InterPro" id="IPR013083">
    <property type="entry name" value="Znf_RING/FYVE/PHD"/>
</dbReference>
<dbReference type="PROSITE" id="PS00518">
    <property type="entry name" value="ZF_RING_1"/>
    <property type="match status" value="1"/>
</dbReference>
<evidence type="ECO:0000313" key="17">
    <source>
        <dbReference type="EMBL" id="PNX88665.1"/>
    </source>
</evidence>
<evidence type="ECO:0000256" key="9">
    <source>
        <dbReference type="ARBA" id="ARBA00022737"/>
    </source>
</evidence>
<dbReference type="Pfam" id="PF01485">
    <property type="entry name" value="IBR"/>
    <property type="match status" value="1"/>
</dbReference>
<evidence type="ECO:0000259" key="15">
    <source>
        <dbReference type="PROSITE" id="PS50089"/>
    </source>
</evidence>
<dbReference type="InterPro" id="IPR044066">
    <property type="entry name" value="TRIAD_supradom"/>
</dbReference>
<evidence type="ECO:0000256" key="3">
    <source>
        <dbReference type="ARBA" id="ARBA00003976"/>
    </source>
</evidence>
<comment type="cofactor">
    <cofactor evidence="2">
        <name>Zn(2+)</name>
        <dbReference type="ChEBI" id="CHEBI:29105"/>
    </cofactor>
</comment>
<evidence type="ECO:0000313" key="18">
    <source>
        <dbReference type="Proteomes" id="UP000236291"/>
    </source>
</evidence>
<keyword evidence="9" id="KW-0677">Repeat</keyword>
<keyword evidence="10 13" id="KW-0863">Zinc-finger</keyword>
<feature type="domain" description="RING-type" evidence="16">
    <location>
        <begin position="78"/>
        <end position="214"/>
    </location>
</feature>
<dbReference type="InterPro" id="IPR017907">
    <property type="entry name" value="Znf_RING_CS"/>
</dbReference>
<dbReference type="SMART" id="SM00647">
    <property type="entry name" value="IBR"/>
    <property type="match status" value="1"/>
</dbReference>
<reference evidence="17 18" key="1">
    <citation type="journal article" date="2014" name="Am. J. Bot.">
        <title>Genome assembly and annotation for red clover (Trifolium pratense; Fabaceae).</title>
        <authorList>
            <person name="Istvanek J."/>
            <person name="Jaros M."/>
            <person name="Krenek A."/>
            <person name="Repkova J."/>
        </authorList>
    </citation>
    <scope>NUCLEOTIDE SEQUENCE [LARGE SCALE GENOMIC DNA]</scope>
    <source>
        <strain evidence="18">cv. Tatra</strain>
        <tissue evidence="17">Young leaves</tissue>
    </source>
</reference>
<dbReference type="AlphaFoldDB" id="A0A2K3MD05"/>
<reference evidence="17 18" key="2">
    <citation type="journal article" date="2017" name="Front. Plant Sci.">
        <title>Gene Classification and Mining of Molecular Markers Useful in Red Clover (Trifolium pratense) Breeding.</title>
        <authorList>
            <person name="Istvanek J."/>
            <person name="Dluhosova J."/>
            <person name="Dluhos P."/>
            <person name="Patkova L."/>
            <person name="Nedelnik J."/>
            <person name="Repkova J."/>
        </authorList>
    </citation>
    <scope>NUCLEOTIDE SEQUENCE [LARGE SCALE GENOMIC DNA]</scope>
    <source>
        <strain evidence="18">cv. Tatra</strain>
        <tissue evidence="17">Young leaves</tissue>
    </source>
</reference>
<accession>A0A2K3MD05</accession>
<comment type="caution">
    <text evidence="17">The sequence shown here is derived from an EMBL/GenBank/DDBJ whole genome shotgun (WGS) entry which is preliminary data.</text>
</comment>
<dbReference type="PANTHER" id="PTHR11685">
    <property type="entry name" value="RBR FAMILY RING FINGER AND IBR DOMAIN-CONTAINING"/>
    <property type="match status" value="1"/>
</dbReference>
<dbReference type="Proteomes" id="UP000236291">
    <property type="component" value="Unassembled WGS sequence"/>
</dbReference>